<keyword evidence="6" id="KW-1185">Reference proteome</keyword>
<evidence type="ECO:0000259" key="4">
    <source>
        <dbReference type="PROSITE" id="PS50893"/>
    </source>
</evidence>
<dbReference type="InterPro" id="IPR003439">
    <property type="entry name" value="ABC_transporter-like_ATP-bd"/>
</dbReference>
<keyword evidence="1" id="KW-0813">Transport</keyword>
<evidence type="ECO:0000313" key="5">
    <source>
        <dbReference type="EMBL" id="MDT9592916.1"/>
    </source>
</evidence>
<dbReference type="Pfam" id="PF00005">
    <property type="entry name" value="ABC_tran"/>
    <property type="match status" value="1"/>
</dbReference>
<organism evidence="5 6">
    <name type="scientific">Nocardioides imazamoxiresistens</name>
    <dbReference type="NCBI Taxonomy" id="3231893"/>
    <lineage>
        <taxon>Bacteria</taxon>
        <taxon>Bacillati</taxon>
        <taxon>Actinomycetota</taxon>
        <taxon>Actinomycetes</taxon>
        <taxon>Propionibacteriales</taxon>
        <taxon>Nocardioidaceae</taxon>
        <taxon>Nocardioides</taxon>
    </lineage>
</organism>
<dbReference type="RefSeq" id="WP_315732348.1">
    <property type="nucleotide sequence ID" value="NZ_JAVYII010000003.1"/>
</dbReference>
<dbReference type="Proteomes" id="UP001268542">
    <property type="component" value="Unassembled WGS sequence"/>
</dbReference>
<feature type="domain" description="ABC transporter" evidence="4">
    <location>
        <begin position="28"/>
        <end position="259"/>
    </location>
</feature>
<accession>A0ABU3PUM8</accession>
<dbReference type="InterPro" id="IPR003593">
    <property type="entry name" value="AAA+_ATPase"/>
</dbReference>
<evidence type="ECO:0000256" key="1">
    <source>
        <dbReference type="ARBA" id="ARBA00022448"/>
    </source>
</evidence>
<dbReference type="PANTHER" id="PTHR42788:SF13">
    <property type="entry name" value="ALIPHATIC SULFONATES IMPORT ATP-BINDING PROTEIN SSUB"/>
    <property type="match status" value="1"/>
</dbReference>
<keyword evidence="2" id="KW-0547">Nucleotide-binding</keyword>
<dbReference type="PROSITE" id="PS00211">
    <property type="entry name" value="ABC_TRANSPORTER_1"/>
    <property type="match status" value="1"/>
</dbReference>
<dbReference type="SUPFAM" id="SSF52540">
    <property type="entry name" value="P-loop containing nucleoside triphosphate hydrolases"/>
    <property type="match status" value="1"/>
</dbReference>
<reference evidence="5 6" key="1">
    <citation type="submission" date="2023-08" db="EMBL/GenBank/DDBJ databases">
        <title>Nocardioides seae sp. nov., a bacterium isolated from a soil.</title>
        <authorList>
            <person name="Wang X."/>
        </authorList>
    </citation>
    <scope>NUCLEOTIDE SEQUENCE [LARGE SCALE GENOMIC DNA]</scope>
    <source>
        <strain evidence="5 6">YZH12</strain>
    </source>
</reference>
<protein>
    <submittedName>
        <fullName evidence="5">ABC transporter ATP-binding protein</fullName>
    </submittedName>
</protein>
<dbReference type="InterPro" id="IPR027417">
    <property type="entry name" value="P-loop_NTPase"/>
</dbReference>
<dbReference type="CDD" id="cd03293">
    <property type="entry name" value="ABC_NrtD_SsuB_transporters"/>
    <property type="match status" value="1"/>
</dbReference>
<dbReference type="GO" id="GO:0005524">
    <property type="term" value="F:ATP binding"/>
    <property type="evidence" value="ECO:0007669"/>
    <property type="project" value="UniProtKB-KW"/>
</dbReference>
<evidence type="ECO:0000256" key="3">
    <source>
        <dbReference type="ARBA" id="ARBA00022840"/>
    </source>
</evidence>
<evidence type="ECO:0000256" key="2">
    <source>
        <dbReference type="ARBA" id="ARBA00022741"/>
    </source>
</evidence>
<sequence length="277" mass="29380">MSAVTPASGTAATTDRAVAPVVDESGRVVLAAVGKRYETRRGPVDAVADVDLEVAPGEFVAIVGASGCGKSTLLRILAGFERHTSGTVEVGGAPVRGPAPERGVVFQDYGLFPWLTVAENVRFGLRQQRVPRSRARRRAAEMIEVVGLSRFADRFPGELSGGMQQRVAIARVLAGDPALLLMDEPFGALDALTRTTMQHELKRLRAESGATVLFVTHSIEEAVYLSDRVVVMAGGASHGAPGHIAEIVPVGLGDVRDVNGPEFNDLERRIAALVHES</sequence>
<gene>
    <name evidence="5" type="ORF">RDV89_07540</name>
</gene>
<evidence type="ECO:0000313" key="6">
    <source>
        <dbReference type="Proteomes" id="UP001268542"/>
    </source>
</evidence>
<dbReference type="Gene3D" id="3.40.50.300">
    <property type="entry name" value="P-loop containing nucleotide triphosphate hydrolases"/>
    <property type="match status" value="1"/>
</dbReference>
<keyword evidence="3 5" id="KW-0067">ATP-binding</keyword>
<name>A0ABU3PUM8_9ACTN</name>
<dbReference type="SMART" id="SM00382">
    <property type="entry name" value="AAA"/>
    <property type="match status" value="1"/>
</dbReference>
<dbReference type="PANTHER" id="PTHR42788">
    <property type="entry name" value="TAURINE IMPORT ATP-BINDING PROTEIN-RELATED"/>
    <property type="match status" value="1"/>
</dbReference>
<dbReference type="EMBL" id="JAVYII010000003">
    <property type="protein sequence ID" value="MDT9592916.1"/>
    <property type="molecule type" value="Genomic_DNA"/>
</dbReference>
<comment type="caution">
    <text evidence="5">The sequence shown here is derived from an EMBL/GenBank/DDBJ whole genome shotgun (WGS) entry which is preliminary data.</text>
</comment>
<dbReference type="PROSITE" id="PS50893">
    <property type="entry name" value="ABC_TRANSPORTER_2"/>
    <property type="match status" value="1"/>
</dbReference>
<dbReference type="InterPro" id="IPR050166">
    <property type="entry name" value="ABC_transporter_ATP-bind"/>
</dbReference>
<proteinExistence type="predicted"/>
<dbReference type="InterPro" id="IPR017871">
    <property type="entry name" value="ABC_transporter-like_CS"/>
</dbReference>